<sequence>MTAWVDHSDRNRKITYWVLGLIFVVMAGTALLIFDSSRDQQQAEAKADQLITELNSAGLRSPSKDQIVAVLGDDGGATCADPVSALGRGTVYGMMTNGAGGPGTRPVIADNNILKGQLLVIKVYCPQYIEEFQKFADDLKTADVAKG</sequence>
<accession>A0A8J3Z5G0</accession>
<evidence type="ECO:0000313" key="3">
    <source>
        <dbReference type="Proteomes" id="UP000612585"/>
    </source>
</evidence>
<evidence type="ECO:0000256" key="1">
    <source>
        <dbReference type="SAM" id="Phobius"/>
    </source>
</evidence>
<dbReference type="AlphaFoldDB" id="A0A8J3Z5G0"/>
<reference evidence="2" key="1">
    <citation type="submission" date="2021-01" db="EMBL/GenBank/DDBJ databases">
        <title>Whole genome shotgun sequence of Virgisporangium aurantiacum NBRC 16421.</title>
        <authorList>
            <person name="Komaki H."/>
            <person name="Tamura T."/>
        </authorList>
    </citation>
    <scope>NUCLEOTIDE SEQUENCE</scope>
    <source>
        <strain evidence="2">NBRC 16421</strain>
    </source>
</reference>
<dbReference type="RefSeq" id="WP_203992619.1">
    <property type="nucleotide sequence ID" value="NZ_BOPG01000019.1"/>
</dbReference>
<keyword evidence="1" id="KW-0812">Transmembrane</keyword>
<keyword evidence="1" id="KW-0472">Membrane</keyword>
<name>A0A8J3Z5G0_9ACTN</name>
<comment type="caution">
    <text evidence="2">The sequence shown here is derived from an EMBL/GenBank/DDBJ whole genome shotgun (WGS) entry which is preliminary data.</text>
</comment>
<organism evidence="2 3">
    <name type="scientific">Virgisporangium aurantiacum</name>
    <dbReference type="NCBI Taxonomy" id="175570"/>
    <lineage>
        <taxon>Bacteria</taxon>
        <taxon>Bacillati</taxon>
        <taxon>Actinomycetota</taxon>
        <taxon>Actinomycetes</taxon>
        <taxon>Micromonosporales</taxon>
        <taxon>Micromonosporaceae</taxon>
        <taxon>Virgisporangium</taxon>
    </lineage>
</organism>
<feature type="transmembrane region" description="Helical" evidence="1">
    <location>
        <begin position="14"/>
        <end position="34"/>
    </location>
</feature>
<gene>
    <name evidence="2" type="ORF">Vau01_031120</name>
</gene>
<dbReference type="EMBL" id="BOPG01000019">
    <property type="protein sequence ID" value="GIJ55596.1"/>
    <property type="molecule type" value="Genomic_DNA"/>
</dbReference>
<keyword evidence="3" id="KW-1185">Reference proteome</keyword>
<protein>
    <submittedName>
        <fullName evidence="2">Uncharacterized protein</fullName>
    </submittedName>
</protein>
<keyword evidence="1" id="KW-1133">Transmembrane helix</keyword>
<evidence type="ECO:0000313" key="2">
    <source>
        <dbReference type="EMBL" id="GIJ55596.1"/>
    </source>
</evidence>
<dbReference type="Proteomes" id="UP000612585">
    <property type="component" value="Unassembled WGS sequence"/>
</dbReference>
<proteinExistence type="predicted"/>